<dbReference type="InterPro" id="IPR044669">
    <property type="entry name" value="YneE/VCCN1/2-like"/>
</dbReference>
<keyword evidence="5 8" id="KW-1133">Transmembrane helix</keyword>
<comment type="subcellular location">
    <subcellularLocation>
        <location evidence="1">Cell membrane</location>
        <topology evidence="1">Multi-pass membrane protein</topology>
    </subcellularLocation>
</comment>
<keyword evidence="6" id="KW-0406">Ion transport</keyword>
<feature type="transmembrane region" description="Helical" evidence="8">
    <location>
        <begin position="25"/>
        <end position="43"/>
    </location>
</feature>
<reference evidence="9" key="1">
    <citation type="submission" date="2022-07" db="EMBL/GenBank/DDBJ databases">
        <title>Genome Sequence of Agrocybe chaxingu.</title>
        <authorList>
            <person name="Buettner E."/>
        </authorList>
    </citation>
    <scope>NUCLEOTIDE SEQUENCE</scope>
    <source>
        <strain evidence="9">MP-N11</strain>
    </source>
</reference>
<protein>
    <submittedName>
        <fullName evidence="9">Uncharacterized protein</fullName>
    </submittedName>
</protein>
<dbReference type="AlphaFoldDB" id="A0A9W8MSV7"/>
<evidence type="ECO:0000256" key="4">
    <source>
        <dbReference type="ARBA" id="ARBA00022692"/>
    </source>
</evidence>
<keyword evidence="3" id="KW-1003">Cell membrane</keyword>
<organism evidence="9 10">
    <name type="scientific">Agrocybe chaxingu</name>
    <dbReference type="NCBI Taxonomy" id="84603"/>
    <lineage>
        <taxon>Eukaryota</taxon>
        <taxon>Fungi</taxon>
        <taxon>Dikarya</taxon>
        <taxon>Basidiomycota</taxon>
        <taxon>Agaricomycotina</taxon>
        <taxon>Agaricomycetes</taxon>
        <taxon>Agaricomycetidae</taxon>
        <taxon>Agaricales</taxon>
        <taxon>Agaricineae</taxon>
        <taxon>Strophariaceae</taxon>
        <taxon>Agrocybe</taxon>
    </lineage>
</organism>
<dbReference type="Proteomes" id="UP001148786">
    <property type="component" value="Unassembled WGS sequence"/>
</dbReference>
<keyword evidence="10" id="KW-1185">Reference proteome</keyword>
<name>A0A9W8MSV7_9AGAR</name>
<dbReference type="EMBL" id="JANKHO010000945">
    <property type="protein sequence ID" value="KAJ3504919.1"/>
    <property type="molecule type" value="Genomic_DNA"/>
</dbReference>
<evidence type="ECO:0000256" key="5">
    <source>
        <dbReference type="ARBA" id="ARBA00022989"/>
    </source>
</evidence>
<evidence type="ECO:0000313" key="10">
    <source>
        <dbReference type="Proteomes" id="UP001148786"/>
    </source>
</evidence>
<sequence length="149" mass="16482">MVSANPLFRGTWTAKKFQATVINDIWPEVLFFSLVATMVVLVSENKYNLGIGNPLLTVLGTVLGLVISFRTSSAYERYQDGRKMWTNIITGSRNLAQMFWVHIPVDRTGKGDAAKSTMIQNVIEKKSMVNLILAFAVSVKVTIVDPATS</sequence>
<dbReference type="GO" id="GO:0005886">
    <property type="term" value="C:plasma membrane"/>
    <property type="evidence" value="ECO:0007669"/>
    <property type="project" value="UniProtKB-SubCell"/>
</dbReference>
<dbReference type="PANTHER" id="PTHR33281">
    <property type="entry name" value="UPF0187 PROTEIN YNEE"/>
    <property type="match status" value="1"/>
</dbReference>
<keyword evidence="4 8" id="KW-0812">Transmembrane</keyword>
<evidence type="ECO:0000256" key="7">
    <source>
        <dbReference type="ARBA" id="ARBA00023136"/>
    </source>
</evidence>
<evidence type="ECO:0000256" key="2">
    <source>
        <dbReference type="ARBA" id="ARBA00022448"/>
    </source>
</evidence>
<evidence type="ECO:0000313" key="9">
    <source>
        <dbReference type="EMBL" id="KAJ3504919.1"/>
    </source>
</evidence>
<dbReference type="OrthoDB" id="3016255at2759"/>
<feature type="transmembrane region" description="Helical" evidence="8">
    <location>
        <begin position="49"/>
        <end position="69"/>
    </location>
</feature>
<keyword evidence="7 8" id="KW-0472">Membrane</keyword>
<proteinExistence type="predicted"/>
<evidence type="ECO:0000256" key="6">
    <source>
        <dbReference type="ARBA" id="ARBA00023065"/>
    </source>
</evidence>
<evidence type="ECO:0000256" key="8">
    <source>
        <dbReference type="SAM" id="Phobius"/>
    </source>
</evidence>
<accession>A0A9W8MSV7</accession>
<comment type="caution">
    <text evidence="9">The sequence shown here is derived from an EMBL/GenBank/DDBJ whole genome shotgun (WGS) entry which is preliminary data.</text>
</comment>
<evidence type="ECO:0000256" key="3">
    <source>
        <dbReference type="ARBA" id="ARBA00022475"/>
    </source>
</evidence>
<dbReference type="Pfam" id="PF25539">
    <property type="entry name" value="Bestrophin_2"/>
    <property type="match status" value="1"/>
</dbReference>
<gene>
    <name evidence="9" type="ORF">NLJ89_g7689</name>
</gene>
<evidence type="ECO:0000256" key="1">
    <source>
        <dbReference type="ARBA" id="ARBA00004651"/>
    </source>
</evidence>
<keyword evidence="2" id="KW-0813">Transport</keyword>
<dbReference type="GO" id="GO:0005254">
    <property type="term" value="F:chloride channel activity"/>
    <property type="evidence" value="ECO:0007669"/>
    <property type="project" value="InterPro"/>
</dbReference>
<dbReference type="PANTHER" id="PTHR33281:SF19">
    <property type="entry name" value="VOLTAGE-DEPENDENT ANION CHANNEL-FORMING PROTEIN YNEE"/>
    <property type="match status" value="1"/>
</dbReference>